<name>A0AAW1TXG1_9CUCU</name>
<accession>A0AAW1TXG1</accession>
<feature type="binding site" evidence="1">
    <location>
        <position position="65"/>
    </location>
    <ligand>
        <name>Zn(2+)</name>
        <dbReference type="ChEBI" id="CHEBI:29105"/>
    </ligand>
</feature>
<feature type="binding site" evidence="1">
    <location>
        <position position="19"/>
    </location>
    <ligand>
        <name>Zn(2+)</name>
        <dbReference type="ChEBI" id="CHEBI:29105"/>
    </ligand>
</feature>
<dbReference type="Proteomes" id="UP001431783">
    <property type="component" value="Unassembled WGS sequence"/>
</dbReference>
<feature type="binding site" evidence="1">
    <location>
        <position position="16"/>
    </location>
    <ligand>
        <name>Zn(2+)</name>
        <dbReference type="ChEBI" id="CHEBI:29105"/>
    </ligand>
</feature>
<evidence type="ECO:0000259" key="3">
    <source>
        <dbReference type="PROSITE" id="PS51915"/>
    </source>
</evidence>
<dbReference type="GO" id="GO:0005634">
    <property type="term" value="C:nucleus"/>
    <property type="evidence" value="ECO:0007669"/>
    <property type="project" value="InterPro"/>
</dbReference>
<dbReference type="SUPFAM" id="SSF57716">
    <property type="entry name" value="Glucocorticoid receptor-like (DNA-binding domain)"/>
    <property type="match status" value="1"/>
</dbReference>
<feature type="region of interest" description="Disordered" evidence="2">
    <location>
        <begin position="146"/>
        <end position="174"/>
    </location>
</feature>
<feature type="compositionally biased region" description="Polar residues" evidence="2">
    <location>
        <begin position="695"/>
        <end position="704"/>
    </location>
</feature>
<sequence>MESVNKKNIVDYMEVCRLCLGTENLISVFDDRIKIQENIVDVIQITSGVTITRNDKVSHKLCNKCIHITVKMFKFRSSALVNDNQLKALADVKLKVRFLSETVEKVLKKFPKIKLPSSISECNISPVVAINENDVPNWLEQFKKKQRAEKNRRKEAKEIRNMSENSSTSGNESIAHESLNIDLTHNLSMESSELNSSTSLLFISRESPIPDVHEVDEDQHKSLQETQVPDMISLQMLLNNSVSPLKRISSVQADSPKSKKIKTNSNFNDEDSINSLVTVKYINKSLSICDICNGILNSAKDLKKHKISHMRCSLCKKVFRTMKETNEHNESGCSIKRIMNNLPSLKLTRCDDIGELSKESPKASGIQSDKIAHVTTNLNSPTEPENQNKEVVKVDTVMSSSNSKPNVDPNEILLISDDEDEVHQPVVEKDTSVIISNDDHNSSKNSCNKSEVPDCTFKKTIGTSNESALNIVSALECQDKTAELSTSNSITAPPIDITGAKNDVDMTDCVSSDDEFQLVIEMDTSDNNPEEDNTSSNSSCNNKIQDSILKATAGTSNKTALKISNNNNKHDETAAVSSSTSIITPNIEITGTNIIDVDFADNDTALLKNLLRKAKKNTKEAGIQTVIPCNADITPTFKKDKLFELKNLRDYLNFYKIPINISYAANYSVRISSDSSPISKNRTWSKVNTKVSKSVTTPKLQTPIPNTPPVTSVKIGTPTPMTISSAERIPAGSVTNVEKGNACTESFIPSFVIQRTQSVPNLVYKNTESSVSSPMSISESTSMTIPSTERIPAQLVTFIEKSNVNNESATSTGAIKNTQFKSNNQGVSSTLSNSVYMNIGHKQPTLNSNPPILLNYSLPNVSSSYIMPNNYLLAQPSSSQRLPPSAATTNNAKGIFTYIPPTSNMYNNHYFTNSPRPLGFPNASSPARVNMSSAPTRMDSSTIVRVSNGTTILTPTKVFSAAGNKASPSRLNVFTSPPNITCPPNINMISVPGSKPSDTRVNISFPNMPSLHKINTPNVSVTNNMPPPTSSFIPHRVPKAISTTTDQIPGPAKTDSVSQNSNSNSSSSSNFKQTIRVRNMNELI</sequence>
<reference evidence="4 5" key="1">
    <citation type="submission" date="2023-03" db="EMBL/GenBank/DDBJ databases">
        <title>Genome insight into feeding habits of ladybird beetles.</title>
        <authorList>
            <person name="Li H.-S."/>
            <person name="Huang Y.-H."/>
            <person name="Pang H."/>
        </authorList>
    </citation>
    <scope>NUCLEOTIDE SEQUENCE [LARGE SCALE GENOMIC DNA]</scope>
    <source>
        <strain evidence="4">SYSU_2023b</strain>
        <tissue evidence="4">Whole body</tissue>
    </source>
</reference>
<keyword evidence="1" id="KW-0479">Metal-binding</keyword>
<gene>
    <name evidence="4" type="ORF">WA026_022463</name>
</gene>
<feature type="compositionally biased region" description="Low complexity" evidence="2">
    <location>
        <begin position="1056"/>
        <end position="1070"/>
    </location>
</feature>
<evidence type="ECO:0000256" key="1">
    <source>
        <dbReference type="PROSITE-ProRule" id="PRU01263"/>
    </source>
</evidence>
<dbReference type="EMBL" id="JARQZJ010000019">
    <property type="protein sequence ID" value="KAK9873403.1"/>
    <property type="molecule type" value="Genomic_DNA"/>
</dbReference>
<feature type="binding site" evidence="1">
    <location>
        <position position="62"/>
    </location>
    <ligand>
        <name>Zn(2+)</name>
        <dbReference type="ChEBI" id="CHEBI:29105"/>
    </ligand>
</feature>
<dbReference type="GO" id="GO:0008270">
    <property type="term" value="F:zinc ion binding"/>
    <property type="evidence" value="ECO:0007669"/>
    <property type="project" value="UniProtKB-UniRule"/>
</dbReference>
<feature type="compositionally biased region" description="Polar residues" evidence="2">
    <location>
        <begin position="162"/>
        <end position="172"/>
    </location>
</feature>
<dbReference type="PROSITE" id="PS51915">
    <property type="entry name" value="ZAD"/>
    <property type="match status" value="1"/>
</dbReference>
<dbReference type="SMART" id="SM00868">
    <property type="entry name" value="zf-AD"/>
    <property type="match status" value="1"/>
</dbReference>
<feature type="region of interest" description="Disordered" evidence="2">
    <location>
        <begin position="695"/>
        <end position="719"/>
    </location>
</feature>
<feature type="domain" description="ZAD" evidence="3">
    <location>
        <begin position="14"/>
        <end position="89"/>
    </location>
</feature>
<proteinExistence type="predicted"/>
<organism evidence="4 5">
    <name type="scientific">Henosepilachna vigintioctopunctata</name>
    <dbReference type="NCBI Taxonomy" id="420089"/>
    <lineage>
        <taxon>Eukaryota</taxon>
        <taxon>Metazoa</taxon>
        <taxon>Ecdysozoa</taxon>
        <taxon>Arthropoda</taxon>
        <taxon>Hexapoda</taxon>
        <taxon>Insecta</taxon>
        <taxon>Pterygota</taxon>
        <taxon>Neoptera</taxon>
        <taxon>Endopterygota</taxon>
        <taxon>Coleoptera</taxon>
        <taxon>Polyphaga</taxon>
        <taxon>Cucujiformia</taxon>
        <taxon>Coccinelloidea</taxon>
        <taxon>Coccinellidae</taxon>
        <taxon>Epilachninae</taxon>
        <taxon>Epilachnini</taxon>
        <taxon>Henosepilachna</taxon>
    </lineage>
</organism>
<keyword evidence="5" id="KW-1185">Reference proteome</keyword>
<evidence type="ECO:0000256" key="2">
    <source>
        <dbReference type="SAM" id="MobiDB-lite"/>
    </source>
</evidence>
<protein>
    <recommendedName>
        <fullName evidence="3">ZAD domain-containing protein</fullName>
    </recommendedName>
</protein>
<dbReference type="Pfam" id="PF07776">
    <property type="entry name" value="zf-AD"/>
    <property type="match status" value="1"/>
</dbReference>
<dbReference type="AlphaFoldDB" id="A0AAW1TXG1"/>
<keyword evidence="1" id="KW-0862">Zinc</keyword>
<keyword evidence="1" id="KW-0863">Zinc-finger</keyword>
<evidence type="ECO:0000313" key="4">
    <source>
        <dbReference type="EMBL" id="KAK9873403.1"/>
    </source>
</evidence>
<comment type="caution">
    <text evidence="4">The sequence shown here is derived from an EMBL/GenBank/DDBJ whole genome shotgun (WGS) entry which is preliminary data.</text>
</comment>
<dbReference type="Gene3D" id="3.40.1800.20">
    <property type="match status" value="1"/>
</dbReference>
<evidence type="ECO:0000313" key="5">
    <source>
        <dbReference type="Proteomes" id="UP001431783"/>
    </source>
</evidence>
<feature type="region of interest" description="Disordered" evidence="2">
    <location>
        <begin position="1042"/>
        <end position="1084"/>
    </location>
</feature>
<dbReference type="InterPro" id="IPR012934">
    <property type="entry name" value="Znf_AD"/>
</dbReference>